<dbReference type="Proteomes" id="UP000054776">
    <property type="component" value="Unassembled WGS sequence"/>
</dbReference>
<dbReference type="InParanoid" id="A0A0V1BFS3"/>
<evidence type="ECO:0000313" key="2">
    <source>
        <dbReference type="EMBL" id="KRY35743.1"/>
    </source>
</evidence>
<feature type="compositionally biased region" description="Basic and acidic residues" evidence="1">
    <location>
        <begin position="61"/>
        <end position="73"/>
    </location>
</feature>
<evidence type="ECO:0000256" key="1">
    <source>
        <dbReference type="SAM" id="MobiDB-lite"/>
    </source>
</evidence>
<name>A0A0V1BFS3_TRISP</name>
<dbReference type="OrthoDB" id="10519289at2759"/>
<comment type="caution">
    <text evidence="2">The sequence shown here is derived from an EMBL/GenBank/DDBJ whole genome shotgun (WGS) entry which is preliminary data.</text>
</comment>
<keyword evidence="3" id="KW-1185">Reference proteome</keyword>
<feature type="region of interest" description="Disordered" evidence="1">
    <location>
        <begin position="44"/>
        <end position="73"/>
    </location>
</feature>
<gene>
    <name evidence="2" type="ORF">T01_7595</name>
</gene>
<evidence type="ECO:0000313" key="3">
    <source>
        <dbReference type="Proteomes" id="UP000054776"/>
    </source>
</evidence>
<organism evidence="2 3">
    <name type="scientific">Trichinella spiralis</name>
    <name type="common">Trichina worm</name>
    <dbReference type="NCBI Taxonomy" id="6334"/>
    <lineage>
        <taxon>Eukaryota</taxon>
        <taxon>Metazoa</taxon>
        <taxon>Ecdysozoa</taxon>
        <taxon>Nematoda</taxon>
        <taxon>Enoplea</taxon>
        <taxon>Dorylaimia</taxon>
        <taxon>Trichinellida</taxon>
        <taxon>Trichinellidae</taxon>
        <taxon>Trichinella</taxon>
    </lineage>
</organism>
<accession>A0A0V1BFS3</accession>
<sequence>MKREPINISTYLKSSEHRKHQSEETVDRVSLYLTPLAFGTPTVGNVPCSNTTTSTPEEEHEAATEKQEMFHEW</sequence>
<feature type="region of interest" description="Disordered" evidence="1">
    <location>
        <begin position="1"/>
        <end position="24"/>
    </location>
</feature>
<protein>
    <submittedName>
        <fullName evidence="2">Uncharacterized protein</fullName>
    </submittedName>
</protein>
<dbReference type="AlphaFoldDB" id="A0A0V1BFS3"/>
<dbReference type="EMBL" id="JYDH01000050">
    <property type="protein sequence ID" value="KRY35743.1"/>
    <property type="molecule type" value="Genomic_DNA"/>
</dbReference>
<reference evidence="2 3" key="1">
    <citation type="submission" date="2015-01" db="EMBL/GenBank/DDBJ databases">
        <title>Evolution of Trichinella species and genotypes.</title>
        <authorList>
            <person name="Korhonen P.K."/>
            <person name="Edoardo P."/>
            <person name="Giuseppe L.R."/>
            <person name="Gasser R.B."/>
        </authorList>
    </citation>
    <scope>NUCLEOTIDE SEQUENCE [LARGE SCALE GENOMIC DNA]</scope>
    <source>
        <strain evidence="2">ISS3</strain>
    </source>
</reference>
<proteinExistence type="predicted"/>